<evidence type="ECO:0000313" key="2">
    <source>
        <dbReference type="EMBL" id="OEJ98622.1"/>
    </source>
</evidence>
<organism evidence="2 3">
    <name type="scientific">Flavivirga aquatica</name>
    <dbReference type="NCBI Taxonomy" id="1849968"/>
    <lineage>
        <taxon>Bacteria</taxon>
        <taxon>Pseudomonadati</taxon>
        <taxon>Bacteroidota</taxon>
        <taxon>Flavobacteriia</taxon>
        <taxon>Flavobacteriales</taxon>
        <taxon>Flavobacteriaceae</taxon>
        <taxon>Flavivirga</taxon>
    </lineage>
</organism>
<reference evidence="2 3" key="1">
    <citation type="submission" date="2016-05" db="EMBL/GenBank/DDBJ databases">
        <title>Draft Genome Sequence of Algibacter sp. Strain SK-16 Isolated from the Surface Water of Aburatsubo Inlet.</title>
        <authorList>
            <person name="Wong S.-K."/>
            <person name="Yoshizawa S."/>
            <person name="Nakajima Y."/>
            <person name="Ogura Y."/>
            <person name="Tetsuya H."/>
            <person name="Hamasaki K."/>
        </authorList>
    </citation>
    <scope>NUCLEOTIDE SEQUENCE [LARGE SCALE GENOMIC DNA]</scope>
    <source>
        <strain evidence="2 3">SK-16</strain>
    </source>
</reference>
<sequence length="338" mass="38378">MHTNIQKYGGDFRNVLDKEFKTSNNITVASGYASLDVINAFEKPFIEIAKKGGTSRLLLGMAFYEGLGQKKLKAVTKLNESLKAYNKNSGVFVTNGRRYHGKVYQFDKDVTSNIYVGSSNFSASGTKGNIECTVPILDDNQKVNLIAFLNDLYSPSYSISIDQADITVPGKKKIVLDKVERLWTSLKTYDSSSISLAKLPKFVFPLDRVAEKEKSNLNVYFGKGRWSRSTGKVKPRPWYEIELIASNDLNSQQFYPKGDFLAYTDDGLIIPMRTQGDYYKNIRSKNSLQIFGIWLKGKLETSGVLKKYEPVTLETLEEYGNDKLTFYKFEEGKYYMTF</sequence>
<keyword evidence="3" id="KW-1185">Reference proteome</keyword>
<gene>
    <name evidence="2" type="ORF">A8C32_05330</name>
</gene>
<dbReference type="Proteomes" id="UP000095713">
    <property type="component" value="Unassembled WGS sequence"/>
</dbReference>
<protein>
    <recommendedName>
        <fullName evidence="1">PLD phosphodiesterase domain-containing protein</fullName>
    </recommendedName>
</protein>
<dbReference type="InterPro" id="IPR048923">
    <property type="entry name" value="RE_NgoFVII_C"/>
</dbReference>
<dbReference type="GO" id="GO:0006793">
    <property type="term" value="P:phosphorus metabolic process"/>
    <property type="evidence" value="ECO:0007669"/>
    <property type="project" value="UniProtKB-ARBA"/>
</dbReference>
<dbReference type="AlphaFoldDB" id="A0A1E5SHN1"/>
<dbReference type="Pfam" id="PF20731">
    <property type="entry name" value="RE_NgoFVII_C"/>
    <property type="match status" value="1"/>
</dbReference>
<dbReference type="PROSITE" id="PS50035">
    <property type="entry name" value="PLD"/>
    <property type="match status" value="1"/>
</dbReference>
<comment type="caution">
    <text evidence="2">The sequence shown here is derived from an EMBL/GenBank/DDBJ whole genome shotgun (WGS) entry which is preliminary data.</text>
</comment>
<dbReference type="Pfam" id="PF09565">
    <property type="entry name" value="RE_NgoFVII"/>
    <property type="match status" value="1"/>
</dbReference>
<dbReference type="Gene3D" id="3.30.870.10">
    <property type="entry name" value="Endonuclease Chain A"/>
    <property type="match status" value="1"/>
</dbReference>
<accession>A0A1E5SHN1</accession>
<name>A0A1E5SHN1_9FLAO</name>
<evidence type="ECO:0000313" key="3">
    <source>
        <dbReference type="Proteomes" id="UP000095713"/>
    </source>
</evidence>
<feature type="domain" description="PLD phosphodiesterase" evidence="1">
    <location>
        <begin position="95"/>
        <end position="125"/>
    </location>
</feature>
<proteinExistence type="predicted"/>
<dbReference type="InterPro" id="IPR001736">
    <property type="entry name" value="PLipase_D/transphosphatidylase"/>
</dbReference>
<dbReference type="CDD" id="cd09117">
    <property type="entry name" value="PLDc_Bfil_DEXD_like"/>
    <property type="match status" value="1"/>
</dbReference>
<dbReference type="InterPro" id="IPR019065">
    <property type="entry name" value="RE_NgoFVII_N"/>
</dbReference>
<dbReference type="SUPFAM" id="SSF56024">
    <property type="entry name" value="Phospholipase D/nuclease"/>
    <property type="match status" value="1"/>
</dbReference>
<dbReference type="EMBL" id="MDJD01000054">
    <property type="protein sequence ID" value="OEJ98622.1"/>
    <property type="molecule type" value="Genomic_DNA"/>
</dbReference>
<dbReference type="GO" id="GO:0003824">
    <property type="term" value="F:catalytic activity"/>
    <property type="evidence" value="ECO:0007669"/>
    <property type="project" value="InterPro"/>
</dbReference>
<evidence type="ECO:0000259" key="1">
    <source>
        <dbReference type="PROSITE" id="PS50035"/>
    </source>
</evidence>
<dbReference type="RefSeq" id="WP_069831309.1">
    <property type="nucleotide sequence ID" value="NZ_MDJD01000054.1"/>
</dbReference>
<dbReference type="OrthoDB" id="4404208at2"/>
<dbReference type="STRING" id="1849968.A8C32_05330"/>